<dbReference type="EMBL" id="CAUOFW020001371">
    <property type="protein sequence ID" value="CAK9144196.1"/>
    <property type="molecule type" value="Genomic_DNA"/>
</dbReference>
<gene>
    <name evidence="1" type="ORF">ILEXP_LOCUS11937</name>
</gene>
<name>A0ABC8RGW5_9AQUA</name>
<protein>
    <submittedName>
        <fullName evidence="1">Uncharacterized protein</fullName>
    </submittedName>
</protein>
<evidence type="ECO:0000313" key="1">
    <source>
        <dbReference type="EMBL" id="CAK9144196.1"/>
    </source>
</evidence>
<accession>A0ABC8RGW5</accession>
<proteinExistence type="predicted"/>
<keyword evidence="2" id="KW-1185">Reference proteome</keyword>
<organism evidence="1 2">
    <name type="scientific">Ilex paraguariensis</name>
    <name type="common">yerba mate</name>
    <dbReference type="NCBI Taxonomy" id="185542"/>
    <lineage>
        <taxon>Eukaryota</taxon>
        <taxon>Viridiplantae</taxon>
        <taxon>Streptophyta</taxon>
        <taxon>Embryophyta</taxon>
        <taxon>Tracheophyta</taxon>
        <taxon>Spermatophyta</taxon>
        <taxon>Magnoliopsida</taxon>
        <taxon>eudicotyledons</taxon>
        <taxon>Gunneridae</taxon>
        <taxon>Pentapetalae</taxon>
        <taxon>asterids</taxon>
        <taxon>campanulids</taxon>
        <taxon>Aquifoliales</taxon>
        <taxon>Aquifoliaceae</taxon>
        <taxon>Ilex</taxon>
    </lineage>
</organism>
<comment type="caution">
    <text evidence="1">The sequence shown here is derived from an EMBL/GenBank/DDBJ whole genome shotgun (WGS) entry which is preliminary data.</text>
</comment>
<dbReference type="AlphaFoldDB" id="A0ABC8RGW5"/>
<reference evidence="1 2" key="1">
    <citation type="submission" date="2024-02" db="EMBL/GenBank/DDBJ databases">
        <authorList>
            <person name="Vignale AGUSTIN F."/>
            <person name="Sosa J E."/>
            <person name="Modenutti C."/>
        </authorList>
    </citation>
    <scope>NUCLEOTIDE SEQUENCE [LARGE SCALE GENOMIC DNA]</scope>
</reference>
<evidence type="ECO:0000313" key="2">
    <source>
        <dbReference type="Proteomes" id="UP001642360"/>
    </source>
</evidence>
<sequence length="117" mass="12634">MGHCEETSQQEVGLPHAKWVDAKGLNLAWTDVSGTERMNDDGTVEIKVETVDYRSPAGDDEVPKKENVEVTHLIRTDDGDNRSTGKVMADADAAVTSNLQSAKEAISGESSDEKNTT</sequence>
<dbReference type="Proteomes" id="UP001642360">
    <property type="component" value="Unassembled WGS sequence"/>
</dbReference>